<dbReference type="Gene3D" id="3.40.50.300">
    <property type="entry name" value="P-loop containing nucleotide triphosphate hydrolases"/>
    <property type="match status" value="2"/>
</dbReference>
<dbReference type="InterPro" id="IPR006555">
    <property type="entry name" value="ATP-dep_Helicase_C"/>
</dbReference>
<keyword evidence="9" id="KW-0411">Iron-sulfur</keyword>
<dbReference type="InterPro" id="IPR011604">
    <property type="entry name" value="PDDEXK-like_dom_sf"/>
</dbReference>
<evidence type="ECO:0000256" key="10">
    <source>
        <dbReference type="ARBA" id="ARBA00023125"/>
    </source>
</evidence>
<evidence type="ECO:0000313" key="16">
    <source>
        <dbReference type="Proteomes" id="UP000076848"/>
    </source>
</evidence>
<evidence type="ECO:0000256" key="12">
    <source>
        <dbReference type="ARBA" id="ARBA00023235"/>
    </source>
</evidence>
<gene>
    <name evidence="15" type="ORF">SAMEA3906486_00063</name>
</gene>
<accession>A0A157S4J4</accession>
<dbReference type="InterPro" id="IPR045028">
    <property type="entry name" value="DinG/Rad3-like"/>
</dbReference>
<keyword evidence="5" id="KW-0378">Hydrolase</keyword>
<keyword evidence="1" id="KW-0004">4Fe-4S</keyword>
<evidence type="ECO:0000313" key="15">
    <source>
        <dbReference type="EMBL" id="SAI65324.1"/>
    </source>
</evidence>
<keyword evidence="12" id="KW-0413">Isomerase</keyword>
<dbReference type="SMART" id="SM00491">
    <property type="entry name" value="HELICc2"/>
    <property type="match status" value="1"/>
</dbReference>
<evidence type="ECO:0000259" key="14">
    <source>
        <dbReference type="PROSITE" id="PS51193"/>
    </source>
</evidence>
<keyword evidence="11" id="KW-0234">DNA repair</keyword>
<evidence type="ECO:0000256" key="11">
    <source>
        <dbReference type="ARBA" id="ARBA00023204"/>
    </source>
</evidence>
<dbReference type="Gene3D" id="3.90.320.10">
    <property type="match status" value="1"/>
</dbReference>
<dbReference type="PROSITE" id="PS51193">
    <property type="entry name" value="HELICASE_ATP_BIND_2"/>
    <property type="match status" value="1"/>
</dbReference>
<keyword evidence="16" id="KW-1185">Reference proteome</keyword>
<dbReference type="GO" id="GO:0016818">
    <property type="term" value="F:hydrolase activity, acting on acid anhydrides, in phosphorus-containing anhydrides"/>
    <property type="evidence" value="ECO:0007669"/>
    <property type="project" value="InterPro"/>
</dbReference>
<dbReference type="GO" id="GO:0003677">
    <property type="term" value="F:DNA binding"/>
    <property type="evidence" value="ECO:0007669"/>
    <property type="project" value="UniProtKB-KW"/>
</dbReference>
<protein>
    <submittedName>
        <fullName evidence="15">ATP-dependent helicase</fullName>
    </submittedName>
</protein>
<evidence type="ECO:0000256" key="7">
    <source>
        <dbReference type="ARBA" id="ARBA00022840"/>
    </source>
</evidence>
<evidence type="ECO:0000256" key="6">
    <source>
        <dbReference type="ARBA" id="ARBA00022806"/>
    </source>
</evidence>
<dbReference type="Pfam" id="PF06733">
    <property type="entry name" value="DEAD_2"/>
    <property type="match status" value="1"/>
</dbReference>
<keyword evidence="3" id="KW-0547">Nucleotide-binding</keyword>
<evidence type="ECO:0000256" key="2">
    <source>
        <dbReference type="ARBA" id="ARBA00022723"/>
    </source>
</evidence>
<dbReference type="STRING" id="288768.SAMEA3906486_00063"/>
<dbReference type="GO" id="GO:0051539">
    <property type="term" value="F:4 iron, 4 sulfur cluster binding"/>
    <property type="evidence" value="ECO:0007669"/>
    <property type="project" value="UniProtKB-KW"/>
</dbReference>
<dbReference type="GO" id="GO:0005524">
    <property type="term" value="F:ATP binding"/>
    <property type="evidence" value="ECO:0007669"/>
    <property type="project" value="UniProtKB-KW"/>
</dbReference>
<keyword evidence="4" id="KW-0227">DNA damage</keyword>
<keyword evidence="7" id="KW-0067">ATP-binding</keyword>
<dbReference type="GO" id="GO:0003678">
    <property type="term" value="F:DNA helicase activity"/>
    <property type="evidence" value="ECO:0007669"/>
    <property type="project" value="InterPro"/>
</dbReference>
<dbReference type="Proteomes" id="UP000076848">
    <property type="component" value="Unassembled WGS sequence"/>
</dbReference>
<evidence type="ECO:0000256" key="13">
    <source>
        <dbReference type="ARBA" id="ARBA00038058"/>
    </source>
</evidence>
<proteinExistence type="inferred from homology"/>
<evidence type="ECO:0000256" key="4">
    <source>
        <dbReference type="ARBA" id="ARBA00022763"/>
    </source>
</evidence>
<keyword evidence="8" id="KW-0408">Iron</keyword>
<dbReference type="AlphaFoldDB" id="A0A157S4J4"/>
<dbReference type="Pfam" id="PF13307">
    <property type="entry name" value="Helicase_C_2"/>
    <property type="match status" value="1"/>
</dbReference>
<sequence>MKLDVAVRTLCDFTARAGDLDSRFTPAPTALEGMAGHAVIAQRRPAHFEHEVVLTAAHAGLTVRGRADGYDPRESRVEEVKTYRGDLDALRDNQRALHRAQARVYAHMLCVARELAEITVAVVYFNLDTEAETVLAETLPAGALQASFQDMCERYADWARHERAHREARDGALEAMAFPHGKMRPGQRELAVAVYRAARDGHPVMAQAPTGVGKTLGTLFPLLKACATQGLDKVFFLSAKGPGHGLALDAVSRLRTAQADGLPLRVIELVAREKSCAHPDRACHGESCPRARGFYDRLPAARAAALADPGTTLARAAVRAVADAHGVCPYYLGQELARWSDVVVGDYNYWFDSNAMLYALTLVHQWRVAVAVDEAHNLLERARSMYSITLSTEDVRAARAVAPKALRKPLDGLLRSWRALQKKQQTDYAAYDMVPGGLRDTAQRASAALAEHFAGAAGSPDDPALALHFALLQFGRLADGFGNHALFDLTITGDASPLGGPASQVCIRNVVPAPYLAARHAAARCTVLFSGTLSPPDFHLDTLGLPASTGWVDVAAPFSAEQLRVSVVPGVSTRWRDRARSLAPITDLVAAQYAARPGNYLVFLSSFAYLEQVARRMAAAHPDVPQWSQAPRMNEDQRADFLARFTEAGRGVGFAVLGGAFAEGVDLPGRRLIGAFVATLGLPQVNPVNEQILAAMGARYGQQMAYDYTYLYPGLQKVVQAAGRVIRTETDTGTVHLIDDRFRQRKVRALLPTWWRVGIASNALDRPSHAPA</sequence>
<dbReference type="InterPro" id="IPR014013">
    <property type="entry name" value="Helic_SF1/SF2_ATP-bd_DinG/Rad3"/>
</dbReference>
<evidence type="ECO:0000256" key="5">
    <source>
        <dbReference type="ARBA" id="ARBA00022801"/>
    </source>
</evidence>
<comment type="similarity">
    <text evidence="13">Belongs to the helicase family. DinG subfamily.</text>
</comment>
<evidence type="ECO:0000256" key="3">
    <source>
        <dbReference type="ARBA" id="ARBA00022741"/>
    </source>
</evidence>
<dbReference type="SUPFAM" id="SSF52540">
    <property type="entry name" value="P-loop containing nucleoside triphosphate hydrolases"/>
    <property type="match status" value="1"/>
</dbReference>
<dbReference type="EMBL" id="FKIF01000001">
    <property type="protein sequence ID" value="SAI65324.1"/>
    <property type="molecule type" value="Genomic_DNA"/>
</dbReference>
<dbReference type="InterPro" id="IPR010614">
    <property type="entry name" value="RAD3-like_helicase_DEAD"/>
</dbReference>
<evidence type="ECO:0000256" key="9">
    <source>
        <dbReference type="ARBA" id="ARBA00023014"/>
    </source>
</evidence>
<name>A0A157S4J4_9BORD</name>
<keyword evidence="2" id="KW-0479">Metal-binding</keyword>
<evidence type="ECO:0000256" key="1">
    <source>
        <dbReference type="ARBA" id="ARBA00022485"/>
    </source>
</evidence>
<evidence type="ECO:0000256" key="8">
    <source>
        <dbReference type="ARBA" id="ARBA00023004"/>
    </source>
</evidence>
<dbReference type="OrthoDB" id="9765586at2"/>
<dbReference type="PANTHER" id="PTHR11472">
    <property type="entry name" value="DNA REPAIR DEAD HELICASE RAD3/XP-D SUBFAMILY MEMBER"/>
    <property type="match status" value="1"/>
</dbReference>
<dbReference type="RefSeq" id="WP_066122183.1">
    <property type="nucleotide sequence ID" value="NZ_FKIF01000001.1"/>
</dbReference>
<reference evidence="15 16" key="1">
    <citation type="submission" date="2016-04" db="EMBL/GenBank/DDBJ databases">
        <authorList>
            <consortium name="Pathogen Informatics"/>
        </authorList>
    </citation>
    <scope>NUCLEOTIDE SEQUENCE [LARGE SCALE GENOMIC DNA]</scope>
    <source>
        <strain evidence="15 16">H050680373</strain>
    </source>
</reference>
<feature type="domain" description="Helicase ATP-binding" evidence="14">
    <location>
        <begin position="173"/>
        <end position="440"/>
    </location>
</feature>
<dbReference type="GO" id="GO:0006281">
    <property type="term" value="P:DNA repair"/>
    <property type="evidence" value="ECO:0007669"/>
    <property type="project" value="UniProtKB-KW"/>
</dbReference>
<dbReference type="SMART" id="SM00488">
    <property type="entry name" value="DEXDc2"/>
    <property type="match status" value="1"/>
</dbReference>
<keyword evidence="10" id="KW-0238">DNA-binding</keyword>
<dbReference type="InterPro" id="IPR006554">
    <property type="entry name" value="Helicase-like_DEXD_c2"/>
</dbReference>
<dbReference type="InterPro" id="IPR027417">
    <property type="entry name" value="P-loop_NTPase"/>
</dbReference>
<dbReference type="GO" id="GO:0046872">
    <property type="term" value="F:metal ion binding"/>
    <property type="evidence" value="ECO:0007669"/>
    <property type="project" value="UniProtKB-KW"/>
</dbReference>
<organism evidence="15 16">
    <name type="scientific">Bordetella ansorpii</name>
    <dbReference type="NCBI Taxonomy" id="288768"/>
    <lineage>
        <taxon>Bacteria</taxon>
        <taxon>Pseudomonadati</taxon>
        <taxon>Pseudomonadota</taxon>
        <taxon>Betaproteobacteria</taxon>
        <taxon>Burkholderiales</taxon>
        <taxon>Alcaligenaceae</taxon>
        <taxon>Bordetella</taxon>
    </lineage>
</organism>
<keyword evidence="6 15" id="KW-0347">Helicase</keyword>
<dbReference type="PANTHER" id="PTHR11472:SF34">
    <property type="entry name" value="REGULATOR OF TELOMERE ELONGATION HELICASE 1"/>
    <property type="match status" value="1"/>
</dbReference>